<dbReference type="PROSITE" id="PS51819">
    <property type="entry name" value="VOC"/>
    <property type="match status" value="1"/>
</dbReference>
<name>A0A1Q9AZ65_9HYPH</name>
<protein>
    <recommendedName>
        <fullName evidence="1">VOC domain-containing protein</fullName>
    </recommendedName>
</protein>
<evidence type="ECO:0000259" key="1">
    <source>
        <dbReference type="PROSITE" id="PS51819"/>
    </source>
</evidence>
<reference evidence="2 3" key="1">
    <citation type="submission" date="2016-09" db="EMBL/GenBank/DDBJ databases">
        <title>Rhizobium sp. nov., a novel species isolated from the rice rhizosphere.</title>
        <authorList>
            <person name="Zhao J."/>
            <person name="Zhang X."/>
        </authorList>
    </citation>
    <scope>NUCLEOTIDE SEQUENCE [LARGE SCALE GENOMIC DNA]</scope>
    <source>
        <strain evidence="2 3">1.7048</strain>
    </source>
</reference>
<evidence type="ECO:0000313" key="2">
    <source>
        <dbReference type="EMBL" id="OLP60985.1"/>
    </source>
</evidence>
<keyword evidence="3" id="KW-1185">Reference proteome</keyword>
<dbReference type="SUPFAM" id="SSF54593">
    <property type="entry name" value="Glyoxalase/Bleomycin resistance protein/Dihydroxybiphenyl dioxygenase"/>
    <property type="match status" value="1"/>
</dbReference>
<dbReference type="InterPro" id="IPR029068">
    <property type="entry name" value="Glyas_Bleomycin-R_OHBP_Dase"/>
</dbReference>
<proteinExistence type="predicted"/>
<organism evidence="2 3">
    <name type="scientific">Xaviernesmea oryzae</name>
    <dbReference type="NCBI Taxonomy" id="464029"/>
    <lineage>
        <taxon>Bacteria</taxon>
        <taxon>Pseudomonadati</taxon>
        <taxon>Pseudomonadota</taxon>
        <taxon>Alphaproteobacteria</taxon>
        <taxon>Hyphomicrobiales</taxon>
        <taxon>Rhizobiaceae</taxon>
        <taxon>Rhizobium/Agrobacterium group</taxon>
        <taxon>Xaviernesmea</taxon>
    </lineage>
</organism>
<dbReference type="InterPro" id="IPR037523">
    <property type="entry name" value="VOC_core"/>
</dbReference>
<accession>A0A1Q9AZ65</accession>
<dbReference type="Gene3D" id="3.10.180.10">
    <property type="entry name" value="2,3-Dihydroxybiphenyl 1,2-Dioxygenase, domain 1"/>
    <property type="match status" value="1"/>
</dbReference>
<sequence>MNPSYLLLYVTDVAKSAELYSQIFSTTPVEQSPGFALFALDTLRVGLWRRENVEPAVTAPAGGLEIGFAVETDGELEATLQNWTALGLTLLQPIEAKEFGLTMTMSDPDGHRLRAFVPAQ</sequence>
<dbReference type="InterPro" id="IPR004360">
    <property type="entry name" value="Glyas_Fos-R_dOase_dom"/>
</dbReference>
<feature type="domain" description="VOC" evidence="1">
    <location>
        <begin position="2"/>
        <end position="118"/>
    </location>
</feature>
<evidence type="ECO:0000313" key="3">
    <source>
        <dbReference type="Proteomes" id="UP000186364"/>
    </source>
</evidence>
<dbReference type="EMBL" id="MKIP01000034">
    <property type="protein sequence ID" value="OLP60985.1"/>
    <property type="molecule type" value="Genomic_DNA"/>
</dbReference>
<dbReference type="Proteomes" id="UP000186364">
    <property type="component" value="Unassembled WGS sequence"/>
</dbReference>
<dbReference type="InterPro" id="IPR026275">
    <property type="entry name" value="Glyoxalase/dOase/EhpR"/>
</dbReference>
<dbReference type="AlphaFoldDB" id="A0A1Q9AZ65"/>
<dbReference type="RefSeq" id="WP_075626878.1">
    <property type="nucleotide sequence ID" value="NZ_FOAM01000006.1"/>
</dbReference>
<comment type="caution">
    <text evidence="2">The sequence shown here is derived from an EMBL/GenBank/DDBJ whole genome shotgun (WGS) entry which is preliminary data.</text>
</comment>
<gene>
    <name evidence="2" type="ORF">BJF93_02655</name>
</gene>
<dbReference type="Pfam" id="PF00903">
    <property type="entry name" value="Glyoxalase"/>
    <property type="match status" value="1"/>
</dbReference>
<dbReference type="PIRSF" id="PIRSF039020">
    <property type="entry name" value="EhpR"/>
    <property type="match status" value="1"/>
</dbReference>